<gene>
    <name evidence="1" type="ORF">TMSB3V08_LOCUS9815</name>
</gene>
<proteinExistence type="predicted"/>
<name>A0A7R9EHM1_9NEOP</name>
<organism evidence="1">
    <name type="scientific">Timema monikensis</name>
    <dbReference type="NCBI Taxonomy" id="170555"/>
    <lineage>
        <taxon>Eukaryota</taxon>
        <taxon>Metazoa</taxon>
        <taxon>Ecdysozoa</taxon>
        <taxon>Arthropoda</taxon>
        <taxon>Hexapoda</taxon>
        <taxon>Insecta</taxon>
        <taxon>Pterygota</taxon>
        <taxon>Neoptera</taxon>
        <taxon>Polyneoptera</taxon>
        <taxon>Phasmatodea</taxon>
        <taxon>Timematodea</taxon>
        <taxon>Timematoidea</taxon>
        <taxon>Timematidae</taxon>
        <taxon>Timema</taxon>
    </lineage>
</organism>
<sequence length="256" mass="29544">MYGQLEKLVNKEDTQPLYVDLKHKLDITRVEFLNTFRHILGHCLNCSIEDKELLRYLYVSEGAVTLPLWFCGSCYVTSMVLRELARYLYGSEEAGTLPLWSCNVTSMVLRELLRYLYGSEGACTLPLVLWELSCYLYGSEEAVMLPLWFSGSWQITSMVLRELACHLYGSEGAGMLPLWFCGSSHVTSMVLRPSLSEMERKNRVEDYMSVLTECLSEKVFMRDYHKYFPVDVDLELLSMVSQEVYPFILGLDRPIL</sequence>
<protein>
    <submittedName>
        <fullName evidence="1">Uncharacterized protein</fullName>
    </submittedName>
</protein>
<dbReference type="EMBL" id="OB796163">
    <property type="protein sequence ID" value="CAD7433128.1"/>
    <property type="molecule type" value="Genomic_DNA"/>
</dbReference>
<evidence type="ECO:0000313" key="1">
    <source>
        <dbReference type="EMBL" id="CAD7433128.1"/>
    </source>
</evidence>
<accession>A0A7R9EHM1</accession>
<reference evidence="1" key="1">
    <citation type="submission" date="2020-11" db="EMBL/GenBank/DDBJ databases">
        <authorList>
            <person name="Tran Van P."/>
        </authorList>
    </citation>
    <scope>NUCLEOTIDE SEQUENCE</scope>
</reference>
<dbReference type="AlphaFoldDB" id="A0A7R9EHM1"/>